<reference evidence="1 2" key="1">
    <citation type="submission" date="2015-10" db="EMBL/GenBank/DDBJ databases">
        <title>Genomic differences between typical nodule nitrogen-fixing rhizobial strains and those coming from bean seeds.</title>
        <authorList>
            <person name="Peralta H."/>
            <person name="Aguilar-Vera A."/>
            <person name="Diaz R."/>
            <person name="Mora Y."/>
            <person name="Martinez-Batallar G."/>
            <person name="Salazar E."/>
            <person name="Vargas-Lagunas C."/>
            <person name="Encarnacion S."/>
            <person name="Girard L."/>
            <person name="Mora J."/>
        </authorList>
    </citation>
    <scope>NUCLEOTIDE SEQUENCE [LARGE SCALE GENOMIC DNA]</scope>
    <source>
        <strain evidence="1 2">CFNEI 73</strain>
    </source>
</reference>
<keyword evidence="2" id="KW-1185">Reference proteome</keyword>
<dbReference type="STRING" id="194963.SAMCFNEI73_Ch1827"/>
<dbReference type="OrthoDB" id="9911852at2"/>
<evidence type="ECO:0000313" key="2">
    <source>
        <dbReference type="Proteomes" id="UP000182306"/>
    </source>
</evidence>
<dbReference type="Proteomes" id="UP000182306">
    <property type="component" value="Chromosome"/>
</dbReference>
<dbReference type="KEGG" id="same:SAMCFNEI73_Ch1827"/>
<protein>
    <submittedName>
        <fullName evidence="1">Uncharacterized protein</fullName>
    </submittedName>
</protein>
<proteinExistence type="predicted"/>
<sequence>MKQTVGKTRFKGGPDGVAPIFDHGAPALFSDIVTEIEEVDGIIRLTFATLSRNGDGVEKAVIAVRLRMPKDVIWQMCRDLRALEEK</sequence>
<evidence type="ECO:0000313" key="1">
    <source>
        <dbReference type="EMBL" id="APG91117.1"/>
    </source>
</evidence>
<accession>A0A1L3LM09</accession>
<name>A0A1L3LM09_9HYPH</name>
<organism evidence="1 2">
    <name type="scientific">Sinorhizobium americanum</name>
    <dbReference type="NCBI Taxonomy" id="194963"/>
    <lineage>
        <taxon>Bacteria</taxon>
        <taxon>Pseudomonadati</taxon>
        <taxon>Pseudomonadota</taxon>
        <taxon>Alphaproteobacteria</taxon>
        <taxon>Hyphomicrobiales</taxon>
        <taxon>Rhizobiaceae</taxon>
        <taxon>Sinorhizobium/Ensifer group</taxon>
        <taxon>Sinorhizobium</taxon>
    </lineage>
</organism>
<gene>
    <name evidence="1" type="ORF">SAMCFNEI73_Ch1827</name>
</gene>
<dbReference type="EMBL" id="CP013107">
    <property type="protein sequence ID" value="APG91117.1"/>
    <property type="molecule type" value="Genomic_DNA"/>
</dbReference>
<dbReference type="AlphaFoldDB" id="A0A1L3LM09"/>
<dbReference type="RefSeq" id="WP_064253666.1">
    <property type="nucleotide sequence ID" value="NZ_CP013107.1"/>
</dbReference>